<comment type="cofactor">
    <cofactor evidence="10">
        <name>Mg(2+)</name>
        <dbReference type="ChEBI" id="CHEBI:18420"/>
    </cofactor>
</comment>
<evidence type="ECO:0000256" key="8">
    <source>
        <dbReference type="PIRSR" id="PIRSR004682-1"/>
    </source>
</evidence>
<dbReference type="InParanoid" id="A0LGM2"/>
<keyword evidence="2 7" id="KW-0963">Cytoplasm</keyword>
<comment type="subcellular location">
    <subcellularLocation>
        <location evidence="1 7">Cytoplasm</location>
    </subcellularLocation>
</comment>
<dbReference type="InterPro" id="IPR006439">
    <property type="entry name" value="HAD-SF_hydro_IA"/>
</dbReference>
<dbReference type="GO" id="GO:0005975">
    <property type="term" value="P:carbohydrate metabolic process"/>
    <property type="evidence" value="ECO:0007669"/>
    <property type="project" value="InterPro"/>
</dbReference>
<keyword evidence="10" id="KW-0862">Zinc</keyword>
<comment type="similarity">
    <text evidence="7">Belongs to the gmhB family.</text>
</comment>
<dbReference type="InterPro" id="IPR006549">
    <property type="entry name" value="HAD-SF_hydro_IIIA"/>
</dbReference>
<evidence type="ECO:0000256" key="6">
    <source>
        <dbReference type="ARBA" id="ARBA00031828"/>
    </source>
</evidence>
<comment type="cofactor">
    <cofactor evidence="10">
        <name>Zn(2+)</name>
        <dbReference type="ChEBI" id="CHEBI:29105"/>
    </cofactor>
</comment>
<dbReference type="NCBIfam" id="TIGR01656">
    <property type="entry name" value="Histidinol-ppas"/>
    <property type="match status" value="1"/>
</dbReference>
<reference evidence="11 12" key="1">
    <citation type="submission" date="2006-10" db="EMBL/GenBank/DDBJ databases">
        <title>Complete sequence of Syntrophobacter fumaroxidans MPOB.</title>
        <authorList>
            <consortium name="US DOE Joint Genome Institute"/>
            <person name="Copeland A."/>
            <person name="Lucas S."/>
            <person name="Lapidus A."/>
            <person name="Barry K."/>
            <person name="Detter J.C."/>
            <person name="Glavina del Rio T."/>
            <person name="Hammon N."/>
            <person name="Israni S."/>
            <person name="Pitluck S."/>
            <person name="Goltsman E.G."/>
            <person name="Martinez M."/>
            <person name="Schmutz J."/>
            <person name="Larimer F."/>
            <person name="Land M."/>
            <person name="Hauser L."/>
            <person name="Kyrpides N."/>
            <person name="Kim E."/>
            <person name="Boone D.R."/>
            <person name="Brockman F."/>
            <person name="Culley D."/>
            <person name="Ferry J."/>
            <person name="Gunsalus R."/>
            <person name="McInerney M.J."/>
            <person name="Morrison M."/>
            <person name="Plugge C."/>
            <person name="Rohlin L."/>
            <person name="Scholten J."/>
            <person name="Sieber J."/>
            <person name="Stams A.J.M."/>
            <person name="Worm P."/>
            <person name="Henstra A.M."/>
            <person name="Richardson P."/>
        </authorList>
    </citation>
    <scope>NUCLEOTIDE SEQUENCE [LARGE SCALE GENOMIC DNA]</scope>
    <source>
        <strain evidence="12">DSM 10017 / MPOB</strain>
    </source>
</reference>
<feature type="active site" description="Nucleophile" evidence="8">
    <location>
        <position position="19"/>
    </location>
</feature>
<keyword evidence="3 10" id="KW-0479">Metal-binding</keyword>
<evidence type="ECO:0000256" key="3">
    <source>
        <dbReference type="ARBA" id="ARBA00022723"/>
    </source>
</evidence>
<dbReference type="SUPFAM" id="SSF56784">
    <property type="entry name" value="HAD-like"/>
    <property type="match status" value="1"/>
</dbReference>
<evidence type="ECO:0000313" key="11">
    <source>
        <dbReference type="EMBL" id="ABK16574.1"/>
    </source>
</evidence>
<keyword evidence="4 7" id="KW-0378">Hydrolase</keyword>
<feature type="active site" description="Proton donor" evidence="8">
    <location>
        <position position="21"/>
    </location>
</feature>
<feature type="site" description="Contributes to substrate recognition" evidence="9">
    <location>
        <position position="112"/>
    </location>
</feature>
<proteinExistence type="inferred from homology"/>
<dbReference type="PIRSF" id="PIRSF004682">
    <property type="entry name" value="GmhB"/>
    <property type="match status" value="1"/>
</dbReference>
<dbReference type="FunCoup" id="A0LGM2">
    <property type="interactions" value="226"/>
</dbReference>
<feature type="binding site" evidence="10">
    <location>
        <position position="138"/>
    </location>
    <ligand>
        <name>Mg(2+)</name>
        <dbReference type="ChEBI" id="CHEBI:18420"/>
    </ligand>
</feature>
<feature type="site" description="Stabilizes the phosphoryl group" evidence="9">
    <location>
        <position position="62"/>
    </location>
</feature>
<dbReference type="InterPro" id="IPR006543">
    <property type="entry name" value="Histidinol-phos"/>
</dbReference>
<feature type="binding site" evidence="10">
    <location>
        <position position="21"/>
    </location>
    <ligand>
        <name>Mg(2+)</name>
        <dbReference type="ChEBI" id="CHEBI:18420"/>
    </ligand>
</feature>
<feature type="binding site" evidence="10">
    <location>
        <position position="109"/>
    </location>
    <ligand>
        <name>Zn(2+)</name>
        <dbReference type="ChEBI" id="CHEBI:29105"/>
    </ligand>
</feature>
<feature type="binding site" evidence="10">
    <location>
        <position position="103"/>
    </location>
    <ligand>
        <name>Zn(2+)</name>
        <dbReference type="ChEBI" id="CHEBI:29105"/>
    </ligand>
</feature>
<feature type="binding site" evidence="10">
    <location>
        <position position="19"/>
    </location>
    <ligand>
        <name>Mg(2+)</name>
        <dbReference type="ChEBI" id="CHEBI:18420"/>
    </ligand>
</feature>
<dbReference type="EMBL" id="CP000478">
    <property type="protein sequence ID" value="ABK16574.1"/>
    <property type="molecule type" value="Genomic_DNA"/>
</dbReference>
<protein>
    <recommendedName>
        <fullName evidence="6 7">D,D-heptose 1,7-bisphosphate phosphatase</fullName>
        <ecNumber evidence="7">3.1.3.-</ecNumber>
    </recommendedName>
</protein>
<dbReference type="EC" id="3.1.3.-" evidence="7"/>
<evidence type="ECO:0000256" key="5">
    <source>
        <dbReference type="ARBA" id="ARBA00023277"/>
    </source>
</evidence>
<evidence type="ECO:0000313" key="12">
    <source>
        <dbReference type="Proteomes" id="UP000001784"/>
    </source>
</evidence>
<keyword evidence="5 7" id="KW-0119">Carbohydrate metabolism</keyword>
<dbReference type="Proteomes" id="UP000001784">
    <property type="component" value="Chromosome"/>
</dbReference>
<dbReference type="GO" id="GO:0016791">
    <property type="term" value="F:phosphatase activity"/>
    <property type="evidence" value="ECO:0007669"/>
    <property type="project" value="InterPro"/>
</dbReference>
<dbReference type="InterPro" id="IPR036412">
    <property type="entry name" value="HAD-like_sf"/>
</dbReference>
<evidence type="ECO:0000256" key="1">
    <source>
        <dbReference type="ARBA" id="ARBA00004496"/>
    </source>
</evidence>
<evidence type="ECO:0000256" key="7">
    <source>
        <dbReference type="PIRNR" id="PIRNR004682"/>
    </source>
</evidence>
<dbReference type="PANTHER" id="PTHR42891:SF1">
    <property type="entry name" value="D-GLYCERO-BETA-D-MANNO-HEPTOSE-1,7-BISPHOSPHATE 7-PHOSPHATASE"/>
    <property type="match status" value="1"/>
</dbReference>
<sequence length="191" mass="20843">MLTWINSPPSGGDRYLFVDRDGVINVDDDAYIKTVDDYGFYAEALEALAWLKARRVGVIVISNQSGLNRGIIAWDDFWAIHESMVRGIREAGGDLLAAYYCPHRPDEGCSCRKPAPGMILAACNTYPITPETTYMIGDRTSDLLAAENAGCRGVLLDRSADGTELAPFEGADGSFDRFPGLLEAVHSIFSD</sequence>
<evidence type="ECO:0000256" key="2">
    <source>
        <dbReference type="ARBA" id="ARBA00022490"/>
    </source>
</evidence>
<feature type="binding site" evidence="10">
    <location>
        <position position="111"/>
    </location>
    <ligand>
        <name>Zn(2+)</name>
        <dbReference type="ChEBI" id="CHEBI:29105"/>
    </ligand>
</feature>
<dbReference type="GO" id="GO:0005737">
    <property type="term" value="C:cytoplasm"/>
    <property type="evidence" value="ECO:0007669"/>
    <property type="project" value="UniProtKB-SubCell"/>
</dbReference>
<evidence type="ECO:0000256" key="4">
    <source>
        <dbReference type="ARBA" id="ARBA00022801"/>
    </source>
</evidence>
<dbReference type="STRING" id="335543.Sfum_0877"/>
<dbReference type="PANTHER" id="PTHR42891">
    <property type="entry name" value="D-GLYCERO-BETA-D-MANNO-HEPTOSE-1,7-BISPHOSPHATE 7-PHOSPHATASE"/>
    <property type="match status" value="1"/>
</dbReference>
<dbReference type="RefSeq" id="WP_011697745.1">
    <property type="nucleotide sequence ID" value="NC_008554.1"/>
</dbReference>
<dbReference type="AlphaFoldDB" id="A0LGM2"/>
<evidence type="ECO:0000256" key="9">
    <source>
        <dbReference type="PIRSR" id="PIRSR004682-3"/>
    </source>
</evidence>
<dbReference type="Gene3D" id="3.40.50.1000">
    <property type="entry name" value="HAD superfamily/HAD-like"/>
    <property type="match status" value="1"/>
</dbReference>
<keyword evidence="10" id="KW-0460">Magnesium</keyword>
<dbReference type="HOGENOM" id="CLU_085077_2_0_7"/>
<gene>
    <name evidence="11" type="ordered locus">Sfum_0877</name>
</gene>
<evidence type="ECO:0000256" key="10">
    <source>
        <dbReference type="PIRSR" id="PIRSR004682-4"/>
    </source>
</evidence>
<dbReference type="KEGG" id="sfu:Sfum_0877"/>
<dbReference type="GO" id="GO:0046872">
    <property type="term" value="F:metal ion binding"/>
    <property type="evidence" value="ECO:0007669"/>
    <property type="project" value="UniProtKB-KW"/>
</dbReference>
<feature type="site" description="Stabilizes the phosphoryl group" evidence="9">
    <location>
        <position position="113"/>
    </location>
</feature>
<accession>A0LGM2</accession>
<dbReference type="InterPro" id="IPR023214">
    <property type="entry name" value="HAD_sf"/>
</dbReference>
<dbReference type="InterPro" id="IPR004446">
    <property type="entry name" value="Heptose_bisP_phosphatase"/>
</dbReference>
<keyword evidence="12" id="KW-1185">Reference proteome</keyword>
<feature type="binding site" evidence="10">
    <location>
        <position position="101"/>
    </location>
    <ligand>
        <name>Zn(2+)</name>
        <dbReference type="ChEBI" id="CHEBI:29105"/>
    </ligand>
</feature>
<dbReference type="eggNOG" id="COG0241">
    <property type="taxonomic scope" value="Bacteria"/>
</dbReference>
<dbReference type="NCBIfam" id="TIGR01662">
    <property type="entry name" value="HAD-SF-IIIA"/>
    <property type="match status" value="1"/>
</dbReference>
<name>A0LGM2_SYNFM</name>
<dbReference type="NCBIfam" id="TIGR01549">
    <property type="entry name" value="HAD-SF-IA-v1"/>
    <property type="match status" value="1"/>
</dbReference>
<organism evidence="11 12">
    <name type="scientific">Syntrophobacter fumaroxidans (strain DSM 10017 / MPOB)</name>
    <dbReference type="NCBI Taxonomy" id="335543"/>
    <lineage>
        <taxon>Bacteria</taxon>
        <taxon>Pseudomonadati</taxon>
        <taxon>Thermodesulfobacteriota</taxon>
        <taxon>Syntrophobacteria</taxon>
        <taxon>Syntrophobacterales</taxon>
        <taxon>Syntrophobacteraceae</taxon>
        <taxon>Syntrophobacter</taxon>
    </lineage>
</organism>
<dbReference type="Pfam" id="PF13242">
    <property type="entry name" value="Hydrolase_like"/>
    <property type="match status" value="1"/>
</dbReference>
<dbReference type="CDD" id="cd07503">
    <property type="entry name" value="HAD_HisB-N"/>
    <property type="match status" value="1"/>
</dbReference>